<comment type="caution">
    <text evidence="2">The sequence shown here is derived from an EMBL/GenBank/DDBJ whole genome shotgun (WGS) entry which is preliminary data.</text>
</comment>
<dbReference type="Proteomes" id="UP001233999">
    <property type="component" value="Unassembled WGS sequence"/>
</dbReference>
<proteinExistence type="predicted"/>
<protein>
    <submittedName>
        <fullName evidence="2">Uncharacterized protein</fullName>
    </submittedName>
</protein>
<accession>A0AAD7ZIY5</accession>
<feature type="non-terminal residue" evidence="2">
    <location>
        <position position="75"/>
    </location>
</feature>
<evidence type="ECO:0000313" key="2">
    <source>
        <dbReference type="EMBL" id="KAJ9581554.1"/>
    </source>
</evidence>
<dbReference type="AlphaFoldDB" id="A0AAD7ZIY5"/>
<evidence type="ECO:0000313" key="3">
    <source>
        <dbReference type="Proteomes" id="UP001233999"/>
    </source>
</evidence>
<organism evidence="2 3">
    <name type="scientific">Diploptera punctata</name>
    <name type="common">Pacific beetle cockroach</name>
    <dbReference type="NCBI Taxonomy" id="6984"/>
    <lineage>
        <taxon>Eukaryota</taxon>
        <taxon>Metazoa</taxon>
        <taxon>Ecdysozoa</taxon>
        <taxon>Arthropoda</taxon>
        <taxon>Hexapoda</taxon>
        <taxon>Insecta</taxon>
        <taxon>Pterygota</taxon>
        <taxon>Neoptera</taxon>
        <taxon>Polyneoptera</taxon>
        <taxon>Dictyoptera</taxon>
        <taxon>Blattodea</taxon>
        <taxon>Blaberoidea</taxon>
        <taxon>Blaberidae</taxon>
        <taxon>Diplopterinae</taxon>
        <taxon>Diploptera</taxon>
    </lineage>
</organism>
<reference evidence="2" key="1">
    <citation type="journal article" date="2023" name="IScience">
        <title>Live-bearing cockroach genome reveals convergent evolutionary mechanisms linked to viviparity in insects and beyond.</title>
        <authorList>
            <person name="Fouks B."/>
            <person name="Harrison M.C."/>
            <person name="Mikhailova A.A."/>
            <person name="Marchal E."/>
            <person name="English S."/>
            <person name="Carruthers M."/>
            <person name="Jennings E.C."/>
            <person name="Chiamaka E.L."/>
            <person name="Frigard R.A."/>
            <person name="Pippel M."/>
            <person name="Attardo G.M."/>
            <person name="Benoit J.B."/>
            <person name="Bornberg-Bauer E."/>
            <person name="Tobe S.S."/>
        </authorList>
    </citation>
    <scope>NUCLEOTIDE SEQUENCE</scope>
    <source>
        <strain evidence="2">Stay&amp;Tobe</strain>
    </source>
</reference>
<keyword evidence="3" id="KW-1185">Reference proteome</keyword>
<sequence>SFELLLDLKRNSTNKDSEKRDTCDHSRQQKKTKNLEYGVNLIPRPNRTKYQATQLPNDVIIRYKKVGKEEEAIQH</sequence>
<gene>
    <name evidence="2" type="ORF">L9F63_023269</name>
</gene>
<feature type="region of interest" description="Disordered" evidence="1">
    <location>
        <begin position="1"/>
        <end position="32"/>
    </location>
</feature>
<reference evidence="2" key="2">
    <citation type="submission" date="2023-05" db="EMBL/GenBank/DDBJ databases">
        <authorList>
            <person name="Fouks B."/>
        </authorList>
    </citation>
    <scope>NUCLEOTIDE SEQUENCE</scope>
    <source>
        <strain evidence="2">Stay&amp;Tobe</strain>
        <tissue evidence="2">Testes</tissue>
    </source>
</reference>
<evidence type="ECO:0000256" key="1">
    <source>
        <dbReference type="SAM" id="MobiDB-lite"/>
    </source>
</evidence>
<feature type="non-terminal residue" evidence="2">
    <location>
        <position position="1"/>
    </location>
</feature>
<dbReference type="EMBL" id="JASPKZ010007890">
    <property type="protein sequence ID" value="KAJ9581554.1"/>
    <property type="molecule type" value="Genomic_DNA"/>
</dbReference>
<feature type="compositionally biased region" description="Basic and acidic residues" evidence="1">
    <location>
        <begin position="1"/>
        <end position="27"/>
    </location>
</feature>
<name>A0AAD7ZIY5_DIPPU</name>